<evidence type="ECO:0000313" key="2">
    <source>
        <dbReference type="EMBL" id="SFK20723.1"/>
    </source>
</evidence>
<organism evidence="2 3">
    <name type="scientific">Succinivibrio dextrinosolvens</name>
    <dbReference type="NCBI Taxonomy" id="83771"/>
    <lineage>
        <taxon>Bacteria</taxon>
        <taxon>Pseudomonadati</taxon>
        <taxon>Pseudomonadota</taxon>
        <taxon>Gammaproteobacteria</taxon>
        <taxon>Aeromonadales</taxon>
        <taxon>Succinivibrionaceae</taxon>
        <taxon>Succinivibrio</taxon>
    </lineage>
</organism>
<dbReference type="InterPro" id="IPR029024">
    <property type="entry name" value="TerB-like"/>
</dbReference>
<dbReference type="SUPFAM" id="SSF158682">
    <property type="entry name" value="TerB-like"/>
    <property type="match status" value="1"/>
</dbReference>
<dbReference type="RefSeq" id="WP_074841022.1">
    <property type="nucleotide sequence ID" value="NZ_CP047056.1"/>
</dbReference>
<evidence type="ECO:0000313" key="3">
    <source>
        <dbReference type="Proteomes" id="UP000243374"/>
    </source>
</evidence>
<dbReference type="Gene3D" id="1.10.3680.10">
    <property type="entry name" value="TerB-like"/>
    <property type="match status" value="1"/>
</dbReference>
<accession>A0A662ZAD2</accession>
<dbReference type="Pfam" id="PF05099">
    <property type="entry name" value="TerB"/>
    <property type="match status" value="1"/>
</dbReference>
<keyword evidence="3" id="KW-1185">Reference proteome</keyword>
<feature type="domain" description="Co-chaperone DjlA N-terminal" evidence="1">
    <location>
        <begin position="9"/>
        <end position="120"/>
    </location>
</feature>
<dbReference type="EMBL" id="FOSF01000037">
    <property type="protein sequence ID" value="SFK20723.1"/>
    <property type="molecule type" value="Genomic_DNA"/>
</dbReference>
<dbReference type="AlphaFoldDB" id="A0A662ZAD2"/>
<protein>
    <submittedName>
        <fullName evidence="2">Tellurite resistance protein TerB</fullName>
    </submittedName>
</protein>
<dbReference type="InterPro" id="IPR007791">
    <property type="entry name" value="DjlA_N"/>
</dbReference>
<gene>
    <name evidence="2" type="ORF">SAMN04487865_103723</name>
</gene>
<sequence length="145" mass="15902">MSTETLNNLAKACAFVIFADGKVEFSELDSAKVLFEKYGLDWFEGETLIKQYLDSFIDASDEEHTDATDQEISLGNLELEGIDSFEVLKDLATIIVSDGEVSYGEVEVIHLLTEAFGLDPIFASLALLAAVANKPNLKFNLETGE</sequence>
<evidence type="ECO:0000259" key="1">
    <source>
        <dbReference type="Pfam" id="PF05099"/>
    </source>
</evidence>
<reference evidence="2 3" key="1">
    <citation type="submission" date="2016-10" db="EMBL/GenBank/DDBJ databases">
        <authorList>
            <person name="Varghese N."/>
            <person name="Submissions S."/>
        </authorList>
    </citation>
    <scope>NUCLEOTIDE SEQUENCE [LARGE SCALE GENOMIC DNA]</scope>
    <source>
        <strain evidence="2 3">22B</strain>
    </source>
</reference>
<proteinExistence type="predicted"/>
<name>A0A662ZAD2_9GAMM</name>
<dbReference type="Proteomes" id="UP000243374">
    <property type="component" value="Unassembled WGS sequence"/>
</dbReference>